<evidence type="ECO:0000313" key="1">
    <source>
        <dbReference type="EMBL" id="MED6252273.1"/>
    </source>
</evidence>
<dbReference type="Proteomes" id="UP001345963">
    <property type="component" value="Unassembled WGS sequence"/>
</dbReference>
<name>A0ABU7BP58_9TELE</name>
<sequence length="93" mass="10373">MDVATPLSQSCTKVELNIKEEEAEDHHSYGPSDIISIPAMCPSSVPNYLQFCFVDGASTCSTLSSPCSQQDQRYSWAWKAGKRMTEIKESDFM</sequence>
<accession>A0ABU7BP58</accession>
<comment type="caution">
    <text evidence="1">The sequence shown here is derived from an EMBL/GenBank/DDBJ whole genome shotgun (WGS) entry which is preliminary data.</text>
</comment>
<proteinExistence type="predicted"/>
<reference evidence="1 2" key="1">
    <citation type="submission" date="2021-07" db="EMBL/GenBank/DDBJ databases">
        <authorList>
            <person name="Palmer J.M."/>
        </authorList>
    </citation>
    <scope>NUCLEOTIDE SEQUENCE [LARGE SCALE GENOMIC DNA]</scope>
    <source>
        <strain evidence="1 2">AT_MEX2019</strain>
        <tissue evidence="1">Muscle</tissue>
    </source>
</reference>
<protein>
    <submittedName>
        <fullName evidence="1">Uncharacterized protein</fullName>
    </submittedName>
</protein>
<dbReference type="EMBL" id="JAHUTI010061170">
    <property type="protein sequence ID" value="MED6252273.1"/>
    <property type="molecule type" value="Genomic_DNA"/>
</dbReference>
<gene>
    <name evidence="1" type="ORF">ATANTOWER_009461</name>
</gene>
<organism evidence="1 2">
    <name type="scientific">Ataeniobius toweri</name>
    <dbReference type="NCBI Taxonomy" id="208326"/>
    <lineage>
        <taxon>Eukaryota</taxon>
        <taxon>Metazoa</taxon>
        <taxon>Chordata</taxon>
        <taxon>Craniata</taxon>
        <taxon>Vertebrata</taxon>
        <taxon>Euteleostomi</taxon>
        <taxon>Actinopterygii</taxon>
        <taxon>Neopterygii</taxon>
        <taxon>Teleostei</taxon>
        <taxon>Neoteleostei</taxon>
        <taxon>Acanthomorphata</taxon>
        <taxon>Ovalentaria</taxon>
        <taxon>Atherinomorphae</taxon>
        <taxon>Cyprinodontiformes</taxon>
        <taxon>Goodeidae</taxon>
        <taxon>Ataeniobius</taxon>
    </lineage>
</organism>
<evidence type="ECO:0000313" key="2">
    <source>
        <dbReference type="Proteomes" id="UP001345963"/>
    </source>
</evidence>
<keyword evidence="2" id="KW-1185">Reference proteome</keyword>